<reference evidence="1" key="1">
    <citation type="submission" date="2021-02" db="EMBL/GenBank/DDBJ databases">
        <authorList>
            <person name="Nowell W R."/>
        </authorList>
    </citation>
    <scope>NUCLEOTIDE SEQUENCE</scope>
</reference>
<evidence type="ECO:0000313" key="2">
    <source>
        <dbReference type="Proteomes" id="UP000663864"/>
    </source>
</evidence>
<dbReference type="Proteomes" id="UP000663864">
    <property type="component" value="Unassembled WGS sequence"/>
</dbReference>
<protein>
    <submittedName>
        <fullName evidence="1">Uncharacterized protein</fullName>
    </submittedName>
</protein>
<comment type="caution">
    <text evidence="1">The sequence shown here is derived from an EMBL/GenBank/DDBJ whole genome shotgun (WGS) entry which is preliminary data.</text>
</comment>
<organism evidence="1 2">
    <name type="scientific">Rotaria sordida</name>
    <dbReference type="NCBI Taxonomy" id="392033"/>
    <lineage>
        <taxon>Eukaryota</taxon>
        <taxon>Metazoa</taxon>
        <taxon>Spiralia</taxon>
        <taxon>Gnathifera</taxon>
        <taxon>Rotifera</taxon>
        <taxon>Eurotatoria</taxon>
        <taxon>Bdelloidea</taxon>
        <taxon>Philodinida</taxon>
        <taxon>Philodinidae</taxon>
        <taxon>Rotaria</taxon>
    </lineage>
</organism>
<proteinExistence type="predicted"/>
<dbReference type="EMBL" id="CAJNOT010015629">
    <property type="protein sequence ID" value="CAF1547052.1"/>
    <property type="molecule type" value="Genomic_DNA"/>
</dbReference>
<dbReference type="AlphaFoldDB" id="A0A815WFB5"/>
<sequence length="66" mass="7715">MNDKQQQSNVIRKFCKVYNIQLQDNSSSSNAALLEETKINDTYLNDRRENDEEQNISFELQTTTSI</sequence>
<name>A0A815WFB5_9BILA</name>
<feature type="non-terminal residue" evidence="1">
    <location>
        <position position="66"/>
    </location>
</feature>
<accession>A0A815WFB5</accession>
<evidence type="ECO:0000313" key="1">
    <source>
        <dbReference type="EMBL" id="CAF1547052.1"/>
    </source>
</evidence>
<gene>
    <name evidence="1" type="ORF">ZHD862_LOCUS39246</name>
</gene>